<reference evidence="6 7" key="1">
    <citation type="submission" date="2019-07" db="EMBL/GenBank/DDBJ databases">
        <title>Genome assembly of two rare yeast pathogens: Diutina rugosa and Trichomonascus ciferrii.</title>
        <authorList>
            <person name="Mixao V."/>
            <person name="Saus E."/>
            <person name="Hansen A."/>
            <person name="Lass-Flor C."/>
            <person name="Gabaldon T."/>
        </authorList>
    </citation>
    <scope>NUCLEOTIDE SEQUENCE [LARGE SCALE GENOMIC DNA]</scope>
    <source>
        <strain evidence="6 7">CBS 613</strain>
    </source>
</reference>
<feature type="modified residue" description="N6-(pyridoxal phosphate)lysine" evidence="2 3">
    <location>
        <position position="39"/>
    </location>
</feature>
<evidence type="ECO:0000313" key="7">
    <source>
        <dbReference type="Proteomes" id="UP000449547"/>
    </source>
</evidence>
<dbReference type="NCBIfam" id="TIGR00044">
    <property type="entry name" value="YggS family pyridoxal phosphate-dependent enzyme"/>
    <property type="match status" value="1"/>
</dbReference>
<protein>
    <recommendedName>
        <fullName evidence="2">Pyridoxal phosphate homeostasis protein</fullName>
        <shortName evidence="2">PLP homeostasis protein</shortName>
    </recommendedName>
</protein>
<proteinExistence type="inferred from homology"/>
<keyword evidence="7" id="KW-1185">Reference proteome</keyword>
<feature type="domain" description="Alanine racemase N-terminal" evidence="5">
    <location>
        <begin position="30"/>
        <end position="235"/>
    </location>
</feature>
<dbReference type="Proteomes" id="UP000449547">
    <property type="component" value="Unassembled WGS sequence"/>
</dbReference>
<comment type="function">
    <text evidence="2">Pyridoxal 5'-phosphate (PLP)-binding protein, which may be involved in intracellular homeostatic regulation of pyridoxal 5'-phosphate (PLP), the active form of vitamin B6.</text>
</comment>
<dbReference type="InterPro" id="IPR011078">
    <property type="entry name" value="PyrdxlP_homeostasis"/>
</dbReference>
<evidence type="ECO:0000259" key="5">
    <source>
        <dbReference type="Pfam" id="PF01168"/>
    </source>
</evidence>
<dbReference type="GO" id="GO:0030170">
    <property type="term" value="F:pyridoxal phosphate binding"/>
    <property type="evidence" value="ECO:0007669"/>
    <property type="project" value="UniProtKB-UniRule"/>
</dbReference>
<accession>A0A642UW27</accession>
<comment type="similarity">
    <text evidence="2 4">Belongs to the pyridoxal phosphate-binding protein YggS/PROSC family.</text>
</comment>
<dbReference type="Gene3D" id="3.20.20.10">
    <property type="entry name" value="Alanine racemase"/>
    <property type="match status" value="1"/>
</dbReference>
<dbReference type="OMA" id="PLEWHMI"/>
<organism evidence="6 7">
    <name type="scientific">Diutina rugosa</name>
    <name type="common">Yeast</name>
    <name type="synonym">Candida rugosa</name>
    <dbReference type="NCBI Taxonomy" id="5481"/>
    <lineage>
        <taxon>Eukaryota</taxon>
        <taxon>Fungi</taxon>
        <taxon>Dikarya</taxon>
        <taxon>Ascomycota</taxon>
        <taxon>Saccharomycotina</taxon>
        <taxon>Pichiomycetes</taxon>
        <taxon>Debaryomycetaceae</taxon>
        <taxon>Diutina</taxon>
    </lineage>
</organism>
<dbReference type="OrthoDB" id="10264196at2759"/>
<dbReference type="AlphaFoldDB" id="A0A642UW27"/>
<keyword evidence="1 2" id="KW-0663">Pyridoxal phosphate</keyword>
<dbReference type="RefSeq" id="XP_034014264.1">
    <property type="nucleotide sequence ID" value="XM_034159212.1"/>
</dbReference>
<name>A0A642UW27_DIURU</name>
<dbReference type="FunFam" id="3.20.20.10:FF:000018">
    <property type="entry name" value="Pyridoxal phosphate homeostasis protein"/>
    <property type="match status" value="1"/>
</dbReference>
<dbReference type="GeneID" id="54779564"/>
<comment type="caution">
    <text evidence="6">The sequence shown here is derived from an EMBL/GenBank/DDBJ whole genome shotgun (WGS) entry which is preliminary data.</text>
</comment>
<dbReference type="PANTHER" id="PTHR10146:SF14">
    <property type="entry name" value="PYRIDOXAL PHOSPHATE HOMEOSTASIS PROTEIN"/>
    <property type="match status" value="1"/>
</dbReference>
<dbReference type="CDD" id="cd06822">
    <property type="entry name" value="PLPDE_III_YBL036c_euk"/>
    <property type="match status" value="1"/>
</dbReference>
<evidence type="ECO:0000256" key="1">
    <source>
        <dbReference type="ARBA" id="ARBA00022898"/>
    </source>
</evidence>
<evidence type="ECO:0000256" key="4">
    <source>
        <dbReference type="RuleBase" id="RU004514"/>
    </source>
</evidence>
<dbReference type="PANTHER" id="PTHR10146">
    <property type="entry name" value="PROLINE SYNTHETASE CO-TRANSCRIBED BACTERIAL HOMOLOG PROTEIN"/>
    <property type="match status" value="1"/>
</dbReference>
<dbReference type="Pfam" id="PF01168">
    <property type="entry name" value="Ala_racemase_N"/>
    <property type="match status" value="1"/>
</dbReference>
<gene>
    <name evidence="6" type="ORF">DIURU_000911</name>
</gene>
<dbReference type="PIRSF" id="PIRSF004848">
    <property type="entry name" value="YBL036c_PLPDEIII"/>
    <property type="match status" value="1"/>
</dbReference>
<evidence type="ECO:0000256" key="2">
    <source>
        <dbReference type="HAMAP-Rule" id="MF_03225"/>
    </source>
</evidence>
<evidence type="ECO:0000313" key="6">
    <source>
        <dbReference type="EMBL" id="KAA8906750.1"/>
    </source>
</evidence>
<dbReference type="InterPro" id="IPR001608">
    <property type="entry name" value="Ala_racemase_N"/>
</dbReference>
<evidence type="ECO:0000256" key="3">
    <source>
        <dbReference type="PIRSR" id="PIRSR004848-1"/>
    </source>
</evidence>
<dbReference type="EMBL" id="SWFT01000031">
    <property type="protein sequence ID" value="KAA8906750.1"/>
    <property type="molecule type" value="Genomic_DNA"/>
</dbReference>
<dbReference type="VEuPathDB" id="FungiDB:DIURU_000911"/>
<dbReference type="HAMAP" id="MF_02087">
    <property type="entry name" value="PLP_homeostasis"/>
    <property type="match status" value="1"/>
</dbReference>
<dbReference type="InterPro" id="IPR029066">
    <property type="entry name" value="PLP-binding_barrel"/>
</dbReference>
<comment type="cofactor">
    <cofactor evidence="3">
        <name>pyridoxal 5'-phosphate</name>
        <dbReference type="ChEBI" id="CHEBI:597326"/>
    </cofactor>
</comment>
<sequence>MATYTPERATQLKEAYSVIANQVKQADPSGKVTLVAVSKLKPASDIQALYDAGVRHFGENYPNELVDKAQQLPQDIKWHFIGALQSGNVNTLVKKIPNLYAIETVDSLKKAKKASASRQGQDKINVFLQYNTSGEEQKAGFTSVDEVVECVKWLQSDENTSLELKGLMTIGSFEQSVSGEENKDFATLVDVKKQVDSSCGTDLDLSMGMSHDFVQAIAQGSTNVRVGSSIFGARPPKN</sequence>
<dbReference type="SUPFAM" id="SSF51419">
    <property type="entry name" value="PLP-binding barrel"/>
    <property type="match status" value="1"/>
</dbReference>